<accession>A0ACB8R6C1</accession>
<evidence type="ECO:0000313" key="1">
    <source>
        <dbReference type="EMBL" id="KAI0039186.1"/>
    </source>
</evidence>
<reference evidence="1" key="2">
    <citation type="journal article" date="2022" name="New Phytol.">
        <title>Evolutionary transition to the ectomycorrhizal habit in the genomes of a hyperdiverse lineage of mushroom-forming fungi.</title>
        <authorList>
            <person name="Looney B."/>
            <person name="Miyauchi S."/>
            <person name="Morin E."/>
            <person name="Drula E."/>
            <person name="Courty P.E."/>
            <person name="Kohler A."/>
            <person name="Kuo A."/>
            <person name="LaButti K."/>
            <person name="Pangilinan J."/>
            <person name="Lipzen A."/>
            <person name="Riley R."/>
            <person name="Andreopoulos W."/>
            <person name="He G."/>
            <person name="Johnson J."/>
            <person name="Nolan M."/>
            <person name="Tritt A."/>
            <person name="Barry K.W."/>
            <person name="Grigoriev I.V."/>
            <person name="Nagy L.G."/>
            <person name="Hibbett D."/>
            <person name="Henrissat B."/>
            <person name="Matheny P.B."/>
            <person name="Labbe J."/>
            <person name="Martin F.M."/>
        </authorList>
    </citation>
    <scope>NUCLEOTIDE SEQUENCE</scope>
    <source>
        <strain evidence="1">FP105234-sp</strain>
    </source>
</reference>
<dbReference type="EMBL" id="MU276342">
    <property type="protein sequence ID" value="KAI0039186.1"/>
    <property type="molecule type" value="Genomic_DNA"/>
</dbReference>
<reference evidence="1" key="1">
    <citation type="submission" date="2021-02" db="EMBL/GenBank/DDBJ databases">
        <authorList>
            <consortium name="DOE Joint Genome Institute"/>
            <person name="Ahrendt S."/>
            <person name="Looney B.P."/>
            <person name="Miyauchi S."/>
            <person name="Morin E."/>
            <person name="Drula E."/>
            <person name="Courty P.E."/>
            <person name="Chicoki N."/>
            <person name="Fauchery L."/>
            <person name="Kohler A."/>
            <person name="Kuo A."/>
            <person name="Labutti K."/>
            <person name="Pangilinan J."/>
            <person name="Lipzen A."/>
            <person name="Riley R."/>
            <person name="Andreopoulos W."/>
            <person name="He G."/>
            <person name="Johnson J."/>
            <person name="Barry K.W."/>
            <person name="Grigoriev I.V."/>
            <person name="Nagy L."/>
            <person name="Hibbett D."/>
            <person name="Henrissat B."/>
            <person name="Matheny P.B."/>
            <person name="Labbe J."/>
            <person name="Martin F."/>
        </authorList>
    </citation>
    <scope>NUCLEOTIDE SEQUENCE</scope>
    <source>
        <strain evidence="1">FP105234-sp</strain>
    </source>
</reference>
<evidence type="ECO:0000313" key="2">
    <source>
        <dbReference type="Proteomes" id="UP000814033"/>
    </source>
</evidence>
<keyword evidence="2" id="KW-1185">Reference proteome</keyword>
<protein>
    <submittedName>
        <fullName evidence="1">Uncharacterized protein</fullName>
    </submittedName>
</protein>
<comment type="caution">
    <text evidence="1">The sequence shown here is derived from an EMBL/GenBank/DDBJ whole genome shotgun (WGS) entry which is preliminary data.</text>
</comment>
<name>A0ACB8R6C1_9AGAM</name>
<proteinExistence type="predicted"/>
<sequence>MTLLTKFVANPENRPKRDLTGEWTRSDFQTLVMANSWCALARIARDCIVEADPEDLPVVLNLWSLRLSCLLRMCLFNQSTAETTNLFTVLSAVERPTARADVFDTLLMDAAGTRARIWHVPRGLHCTRSGQRRPARPRGALL</sequence>
<organism evidence="1 2">
    <name type="scientific">Auriscalpium vulgare</name>
    <dbReference type="NCBI Taxonomy" id="40419"/>
    <lineage>
        <taxon>Eukaryota</taxon>
        <taxon>Fungi</taxon>
        <taxon>Dikarya</taxon>
        <taxon>Basidiomycota</taxon>
        <taxon>Agaricomycotina</taxon>
        <taxon>Agaricomycetes</taxon>
        <taxon>Russulales</taxon>
        <taxon>Auriscalpiaceae</taxon>
        <taxon>Auriscalpium</taxon>
    </lineage>
</organism>
<gene>
    <name evidence="1" type="ORF">FA95DRAFT_1612767</name>
</gene>
<dbReference type="Proteomes" id="UP000814033">
    <property type="component" value="Unassembled WGS sequence"/>
</dbReference>